<dbReference type="PROSITE" id="PS51981">
    <property type="entry name" value="ZF_RZ"/>
    <property type="match status" value="1"/>
</dbReference>
<dbReference type="InterPro" id="IPR041677">
    <property type="entry name" value="DNA2/NAM7_AAA_11"/>
</dbReference>
<dbReference type="InterPro" id="IPR041679">
    <property type="entry name" value="DNA2/NAM7-like_C"/>
</dbReference>
<comment type="subcellular location">
    <subcellularLocation>
        <location evidence="1">Cytoplasm</location>
    </subcellularLocation>
</comment>
<dbReference type="CDD" id="cd18808">
    <property type="entry name" value="SF1_C_Upf1"/>
    <property type="match status" value="1"/>
</dbReference>
<dbReference type="GO" id="GO:0002376">
    <property type="term" value="P:immune system process"/>
    <property type="evidence" value="ECO:0007669"/>
    <property type="project" value="UniProtKB-KW"/>
</dbReference>
<keyword evidence="9" id="KW-0391">Immunity</keyword>
<name>A0A8B9KLP9_ASTMX</name>
<feature type="domain" description="RZ-type" evidence="12">
    <location>
        <begin position="1717"/>
        <end position="1788"/>
    </location>
</feature>
<evidence type="ECO:0000256" key="5">
    <source>
        <dbReference type="ARBA" id="ARBA00022771"/>
    </source>
</evidence>
<sequence length="1805" mass="206928">MAPRGRGAREGGRGGRGRGGNSRDGTPEVRRIGYKTLEDLLLKDSSEVAITLSSSASLRLLLDERTMRQDLVQLLCQVLCKAFQSKHDRRIVLHLAQVVKDSAFLKTVLPYYVTGMMTDSLPARRLQYPLHLGNILSLLSDVVSMFPSSSVRTVSMLVALLKPVVNQLRASGVDISATVEEDLEKIQAMVDHLQEKARDGTLRSDNYTILLGNEEAPPGEEDFRTITIYPTPEEFQGNQKPFLRPNITSQRYPSAHVYLDTHFRLLREDFVRPLREGIQQLLQSQQDEALTRVPMRKRRFDDIRVYFDTQLVVPLCTPNGIAYKVKFDARPLEFVRWENSKRLIYGSLVCLSKDNFETFLYATVSDRDPKLLRKGEVQLSFSKDSRAELARMKASQSFLMVETTAYFEAYRYVLVGLQEQEEEDLPFQAYIVECNPDVLPPAYLPQSRETYDLSCVAAEGHKDSMKHVNPLDEDAWPTEEQLGLDESQLRAFKLALTKELAIVQGPPGTGKTYVGLKIAKALLENSKVWSDNSPMLVVCYTNHALDQFLEGIHSFMKNGIVRVGGRSNSEILKPFSLRELKRTRNFRRDLPSHLKKAFNEIYLDMREAETEIQKQSAQLECSLRGVINERFLQQYIHYHHWDSLIFIPMMNEYAHVGEKLSVMKEWLGLGDSVFQQAEQNGANGNADVNEDGVAAEEEALLEVDEEANLIQADRILEDAEPWGRDPHERRRQERDLAELADLMLAMNLDQAENQPPHQQGHGPELDPAAEEIWEVQQHQKKKMKKMVQKELRKSSTMSEEEEEQVMNVWQLTLKDRWKLYRLWVQRYRTDLRTKTLQAEQVYQEAAERLAEIRRREDLCVLVQAKVIGMTTTGAAKYRQALQELRPRLVIVEEAAEVLEAHTITTLSRDCQHLILIGDHQQLRPSATVYELAKNFNLEVSMFERLVNREFPYVRLNYQHRMRPDIARLLTPHIYSELENHPSVLEYEDVKGIFTNLFFIDHKSLEVEIKDNKSHQNLFEAHFVVALCRYLLCQDYQPSQITILTTYTGQLFCLKKLMPSKEFSGVNVHVVDKYQGEENDIVILSLVRSNLEGRVGFLQIPNRVCVALSRAKKGLYCIGNMEMFSKVKLWSGILHTLREKGQVGPALTLSCQNHPEKRTLVSSSYDFKKKVPEGGCNKPCEFRLDCGHVCIRMCHPYDVDHKKYKCNKDCPKVLCELGHRCTLKCYQECRKCEVLLEKIIPQCQHIQKMPCHQEPELFVCQEPCQKMLSCGHQCQASCGEPCTTFCQVIVPMTLKCGHTQDEECGTSENVTGQLNCRNKCKTVLKCGHPCPGTCHECFQGRLHRSCRHKCQHILPCSHQCRVPCSRGCPPCTLPCENRCVHSVCKKKCGQPCAPCAEPCQWQCPHQRCSKLCHEPCDRPPCSEKCDKQLPCGHPCIGLCGDSCPNKCRICNRDEVTEIFFGSEDEPDARFIQLDCGHIIESTAMDHYMSMDEDKAASLDQLAIRLKECPKCRQPIRKNTRYGTHVNRSLAEIEKVKERINGSQSDIKQKQEELKMLLKSKFRLMDYLPEDYERIRERLQKSNLSLQYLLHQENLISVLESLGELKKTQEDYMSPDRGHFFLRRVNECLKFLRDYSQRFSEQQVEDLEREMKRLSFLADLNVRCKKADFQVLGVRVNRKVRQAREILEDTQPFTEKNELEVKGILKELDAELPRSGLGISDDERKMIVNAMNMNRGHWFKCPNGHIYAIGDCGGAMESRKCPDCDARIGGASHTLTAGNTVASEMDGAQHAAWSEQANLLNFDPRDL</sequence>
<keyword evidence="7" id="KW-0862">Zinc</keyword>
<dbReference type="Pfam" id="PF13087">
    <property type="entry name" value="AAA_12"/>
    <property type="match status" value="1"/>
</dbReference>
<dbReference type="InterPro" id="IPR046439">
    <property type="entry name" value="ZF_RZ_dom"/>
</dbReference>
<organism evidence="13 14">
    <name type="scientific">Astyanax mexicanus</name>
    <name type="common">Blind cave fish</name>
    <name type="synonym">Astyanax fasciatus mexicanus</name>
    <dbReference type="NCBI Taxonomy" id="7994"/>
    <lineage>
        <taxon>Eukaryota</taxon>
        <taxon>Metazoa</taxon>
        <taxon>Chordata</taxon>
        <taxon>Craniata</taxon>
        <taxon>Vertebrata</taxon>
        <taxon>Euteleostomi</taxon>
        <taxon>Actinopterygii</taxon>
        <taxon>Neopterygii</taxon>
        <taxon>Teleostei</taxon>
        <taxon>Ostariophysi</taxon>
        <taxon>Characiformes</taxon>
        <taxon>Characoidei</taxon>
        <taxon>Acestrorhamphidae</taxon>
        <taxon>Acestrorhamphinae</taxon>
        <taxon>Astyanax</taxon>
    </lineage>
</organism>
<dbReference type="PROSITE" id="PS51193">
    <property type="entry name" value="HELICASE_ATP_BIND_2"/>
    <property type="match status" value="1"/>
</dbReference>
<evidence type="ECO:0000256" key="7">
    <source>
        <dbReference type="ARBA" id="ARBA00022833"/>
    </source>
</evidence>
<dbReference type="InterPro" id="IPR014013">
    <property type="entry name" value="Helic_SF1/SF2_ATP-bd_DinG/Rad3"/>
</dbReference>
<dbReference type="FunFam" id="3.40.50.300:FF:001140">
    <property type="entry name" value="Zinc finger NFX1-type containing 1"/>
    <property type="match status" value="1"/>
</dbReference>
<evidence type="ECO:0000256" key="2">
    <source>
        <dbReference type="ARBA" id="ARBA00022490"/>
    </source>
</evidence>
<keyword evidence="3" id="KW-0479">Metal-binding</keyword>
<feature type="region of interest" description="Disordered" evidence="10">
    <location>
        <begin position="1"/>
        <end position="28"/>
    </location>
</feature>
<gene>
    <name evidence="13" type="primary">znfx1</name>
</gene>
<dbReference type="SUPFAM" id="SSF52540">
    <property type="entry name" value="P-loop containing nucleoside triphosphate hydrolases"/>
    <property type="match status" value="1"/>
</dbReference>
<evidence type="ECO:0000313" key="13">
    <source>
        <dbReference type="Ensembl" id="ENSAMXP00005038481.1"/>
    </source>
</evidence>
<dbReference type="Gene3D" id="3.40.50.300">
    <property type="entry name" value="P-loop containing nucleotide triphosphate hydrolases"/>
    <property type="match status" value="3"/>
</dbReference>
<evidence type="ECO:0000256" key="6">
    <source>
        <dbReference type="ARBA" id="ARBA00022801"/>
    </source>
</evidence>
<evidence type="ECO:0000256" key="1">
    <source>
        <dbReference type="ARBA" id="ARBA00004496"/>
    </source>
</evidence>
<evidence type="ECO:0000256" key="8">
    <source>
        <dbReference type="ARBA" id="ARBA00022840"/>
    </source>
</evidence>
<reference evidence="13" key="1">
    <citation type="submission" date="2025-08" db="UniProtKB">
        <authorList>
            <consortium name="Ensembl"/>
        </authorList>
    </citation>
    <scope>IDENTIFICATION</scope>
</reference>
<dbReference type="InterPro" id="IPR047187">
    <property type="entry name" value="SF1_C_Upf1"/>
</dbReference>
<evidence type="ECO:0000313" key="14">
    <source>
        <dbReference type="Proteomes" id="UP000694621"/>
    </source>
</evidence>
<accession>A0A8B9KLP9</accession>
<dbReference type="CDD" id="cd06008">
    <property type="entry name" value="NF-X1-zinc-finger"/>
    <property type="match status" value="1"/>
</dbReference>
<dbReference type="PANTHER" id="PTHR10887">
    <property type="entry name" value="DNA2/NAM7 HELICASE FAMILY"/>
    <property type="match status" value="1"/>
</dbReference>
<evidence type="ECO:0000256" key="3">
    <source>
        <dbReference type="ARBA" id="ARBA00022723"/>
    </source>
</evidence>
<dbReference type="FunFam" id="3.40.50.300:FF:000742">
    <property type="entry name" value="NFX1-type zinc finger-containing protein 1"/>
    <property type="match status" value="1"/>
</dbReference>
<dbReference type="Pfam" id="PF20173">
    <property type="entry name" value="ZnF_RZ-type"/>
    <property type="match status" value="1"/>
</dbReference>
<dbReference type="GO" id="GO:0004386">
    <property type="term" value="F:helicase activity"/>
    <property type="evidence" value="ECO:0007669"/>
    <property type="project" value="InterPro"/>
</dbReference>
<dbReference type="GO" id="GO:0031380">
    <property type="term" value="C:nuclear RNA-directed RNA polymerase complex"/>
    <property type="evidence" value="ECO:0007669"/>
    <property type="project" value="TreeGrafter"/>
</dbReference>
<proteinExistence type="predicted"/>
<keyword evidence="5" id="KW-0863">Zinc-finger</keyword>
<dbReference type="InterPro" id="IPR057373">
    <property type="entry name" value="ZNFX1"/>
</dbReference>
<keyword evidence="6" id="KW-0378">Hydrolase</keyword>
<dbReference type="Pfam" id="PF13086">
    <property type="entry name" value="AAA_11"/>
    <property type="match status" value="2"/>
</dbReference>
<dbReference type="PANTHER" id="PTHR10887:SF341">
    <property type="entry name" value="NFX1-TYPE ZINC FINGER-CONTAINING PROTEIN 1"/>
    <property type="match status" value="1"/>
</dbReference>
<dbReference type="CDD" id="cd17936">
    <property type="entry name" value="EEXXEc_NFX1"/>
    <property type="match status" value="1"/>
</dbReference>
<keyword evidence="8" id="KW-0067">ATP-binding</keyword>
<evidence type="ECO:0000259" key="12">
    <source>
        <dbReference type="PROSITE" id="PS51981"/>
    </source>
</evidence>
<dbReference type="InterPro" id="IPR045055">
    <property type="entry name" value="DNA2/NAM7-like"/>
</dbReference>
<evidence type="ECO:0000259" key="11">
    <source>
        <dbReference type="PROSITE" id="PS51193"/>
    </source>
</evidence>
<dbReference type="GO" id="GO:0031048">
    <property type="term" value="P:regulatory ncRNA-mediated heterochromatin formation"/>
    <property type="evidence" value="ECO:0007669"/>
    <property type="project" value="TreeGrafter"/>
</dbReference>
<dbReference type="GO" id="GO:0016787">
    <property type="term" value="F:hydrolase activity"/>
    <property type="evidence" value="ECO:0007669"/>
    <property type="project" value="UniProtKB-KW"/>
</dbReference>
<evidence type="ECO:0000256" key="9">
    <source>
        <dbReference type="ARBA" id="ARBA00022859"/>
    </source>
</evidence>
<dbReference type="InterPro" id="IPR027417">
    <property type="entry name" value="P-loop_NTPase"/>
</dbReference>
<keyword evidence="4" id="KW-0547">Nucleotide-binding</keyword>
<evidence type="ECO:0000256" key="10">
    <source>
        <dbReference type="SAM" id="MobiDB-lite"/>
    </source>
</evidence>
<dbReference type="GO" id="GO:0005737">
    <property type="term" value="C:cytoplasm"/>
    <property type="evidence" value="ECO:0007669"/>
    <property type="project" value="UniProtKB-SubCell"/>
</dbReference>
<dbReference type="Ensembl" id="ENSAMXT00005041924.1">
    <property type="protein sequence ID" value="ENSAMXP00005038481.1"/>
    <property type="gene ID" value="ENSAMXG00005018244.1"/>
</dbReference>
<keyword evidence="2" id="KW-0963">Cytoplasm</keyword>
<dbReference type="GO" id="GO:0008270">
    <property type="term" value="F:zinc ion binding"/>
    <property type="evidence" value="ECO:0007669"/>
    <property type="project" value="UniProtKB-KW"/>
</dbReference>
<evidence type="ECO:0000256" key="4">
    <source>
        <dbReference type="ARBA" id="ARBA00022741"/>
    </source>
</evidence>
<dbReference type="Pfam" id="PF25396">
    <property type="entry name" value="ZNFX1"/>
    <property type="match status" value="1"/>
</dbReference>
<feature type="domain" description="Helicase ATP-binding" evidence="11">
    <location>
        <begin position="467"/>
        <end position="856"/>
    </location>
</feature>
<dbReference type="OMA" id="PVCQVPI"/>
<protein>
    <submittedName>
        <fullName evidence="13">Zinc finger, NFX1-type containing 1</fullName>
    </submittedName>
</protein>
<dbReference type="GO" id="GO:0005524">
    <property type="term" value="F:ATP binding"/>
    <property type="evidence" value="ECO:0007669"/>
    <property type="project" value="UniProtKB-KW"/>
</dbReference>
<dbReference type="Proteomes" id="UP000694621">
    <property type="component" value="Unplaced"/>
</dbReference>